<dbReference type="Gene3D" id="6.10.250.1580">
    <property type="match status" value="1"/>
</dbReference>
<keyword evidence="2 12" id="KW-0813">Transport</keyword>
<dbReference type="InterPro" id="IPR005864">
    <property type="entry name" value="ATP_synth_F0_bsu_bac"/>
</dbReference>
<dbReference type="InterPro" id="IPR050059">
    <property type="entry name" value="ATP_synthase_B_chain"/>
</dbReference>
<dbReference type="GO" id="GO:0046933">
    <property type="term" value="F:proton-transporting ATP synthase activity, rotational mechanism"/>
    <property type="evidence" value="ECO:0007669"/>
    <property type="project" value="UniProtKB-UniRule"/>
</dbReference>
<evidence type="ECO:0000256" key="2">
    <source>
        <dbReference type="ARBA" id="ARBA00022448"/>
    </source>
</evidence>
<evidence type="ECO:0000256" key="13">
    <source>
        <dbReference type="RuleBase" id="RU003848"/>
    </source>
</evidence>
<evidence type="ECO:0000256" key="10">
    <source>
        <dbReference type="ARBA" id="ARBA00025198"/>
    </source>
</evidence>
<dbReference type="NCBIfam" id="TIGR01144">
    <property type="entry name" value="ATP_synt_b"/>
    <property type="match status" value="1"/>
</dbReference>
<dbReference type="GO" id="GO:0046961">
    <property type="term" value="F:proton-transporting ATPase activity, rotational mechanism"/>
    <property type="evidence" value="ECO:0007669"/>
    <property type="project" value="TreeGrafter"/>
</dbReference>
<dbReference type="Proteomes" id="UP000176603">
    <property type="component" value="Unassembled WGS sequence"/>
</dbReference>
<comment type="subunit">
    <text evidence="12">F-type ATPases have 2 components, F(1) - the catalytic core - and F(0) - the membrane proton channel. F(1) has five subunits: alpha(3), beta(3), gamma(1), delta(1), epsilon(1). F(0) has three main subunits: a(1), b(2) and c(10-14). The alpha and beta chains form an alternating ring which encloses part of the gamma chain. F(1) is attached to F(0) by a central stalk formed by the gamma and epsilon chains, while a peripheral stalk is formed by the delta and b chains.</text>
</comment>
<evidence type="ECO:0000256" key="12">
    <source>
        <dbReference type="HAMAP-Rule" id="MF_01398"/>
    </source>
</evidence>
<dbReference type="PANTHER" id="PTHR33445:SF2">
    <property type="entry name" value="ATP SYNTHASE SUBUNIT B', CHLOROPLASTIC"/>
    <property type="match status" value="1"/>
</dbReference>
<keyword evidence="4 12" id="KW-0812">Transmembrane</keyword>
<dbReference type="HAMAP" id="MF_01398">
    <property type="entry name" value="ATP_synth_b_bprime"/>
    <property type="match status" value="1"/>
</dbReference>
<evidence type="ECO:0000256" key="11">
    <source>
        <dbReference type="ARBA" id="ARBA00037847"/>
    </source>
</evidence>
<sequence>MSAEVTQLAAEAAKTDVLGTLGINWKLFLAQLVNVGIVIFVLSKWVFKPLVKLMDDRVKKIDDGLAHAKEADRRLKDAKDKESDLLAQARKESRMMIDEAIVKGEKERSERVERSKQDIDAQVEEAKAKIVQEKVDALEAVRLEVAELVMRATHKVAATAADDAMQRRYVEQALQELEQTKV</sequence>
<feature type="coiled-coil region" evidence="14">
    <location>
        <begin position="68"/>
        <end position="141"/>
    </location>
</feature>
<feature type="transmembrane region" description="Helical" evidence="12">
    <location>
        <begin position="28"/>
        <end position="47"/>
    </location>
</feature>
<comment type="caution">
    <text evidence="15">The sequence shown here is derived from an EMBL/GenBank/DDBJ whole genome shotgun (WGS) entry which is preliminary data.</text>
</comment>
<evidence type="ECO:0000256" key="9">
    <source>
        <dbReference type="ARBA" id="ARBA00023310"/>
    </source>
</evidence>
<evidence type="ECO:0000313" key="15">
    <source>
        <dbReference type="EMBL" id="OGL78099.1"/>
    </source>
</evidence>
<dbReference type="InterPro" id="IPR002146">
    <property type="entry name" value="ATP_synth_b/b'su_bac/chlpt"/>
</dbReference>
<keyword evidence="7 12" id="KW-0406">Ion transport</keyword>
<dbReference type="EMBL" id="MGEH01000037">
    <property type="protein sequence ID" value="OGL78099.1"/>
    <property type="molecule type" value="Genomic_DNA"/>
</dbReference>
<evidence type="ECO:0000256" key="14">
    <source>
        <dbReference type="SAM" id="Coils"/>
    </source>
</evidence>
<evidence type="ECO:0000313" key="16">
    <source>
        <dbReference type="Proteomes" id="UP000176603"/>
    </source>
</evidence>
<proteinExistence type="inferred from homology"/>
<evidence type="ECO:0000256" key="6">
    <source>
        <dbReference type="ARBA" id="ARBA00022989"/>
    </source>
</evidence>
<keyword evidence="5 12" id="KW-0375">Hydrogen ion transport</keyword>
<gene>
    <name evidence="12" type="primary">atpF</name>
    <name evidence="15" type="ORF">A3E39_04245</name>
</gene>
<evidence type="ECO:0000256" key="1">
    <source>
        <dbReference type="ARBA" id="ARBA00005513"/>
    </source>
</evidence>
<comment type="function">
    <text evidence="10 12">F(1)F(0) ATP synthase produces ATP from ADP in the presence of a proton or sodium gradient. F-type ATPases consist of two structural domains, F(1) containing the extramembraneous catalytic core and F(0) containing the membrane proton channel, linked together by a central stalk and a peripheral stalk. During catalysis, ATP synthesis in the catalytic domain of F(1) is coupled via a rotary mechanism of the central stalk subunits to proton translocation.</text>
</comment>
<evidence type="ECO:0000256" key="5">
    <source>
        <dbReference type="ARBA" id="ARBA00022781"/>
    </source>
</evidence>
<dbReference type="CDD" id="cd06503">
    <property type="entry name" value="ATP-synt_Fo_b"/>
    <property type="match status" value="1"/>
</dbReference>
<keyword evidence="3 12" id="KW-0138">CF(0)</keyword>
<comment type="similarity">
    <text evidence="1 12 13">Belongs to the ATPase B chain family.</text>
</comment>
<keyword evidence="8 12" id="KW-0472">Membrane</keyword>
<dbReference type="GO" id="GO:0005886">
    <property type="term" value="C:plasma membrane"/>
    <property type="evidence" value="ECO:0007669"/>
    <property type="project" value="UniProtKB-SubCell"/>
</dbReference>
<dbReference type="GO" id="GO:0045259">
    <property type="term" value="C:proton-transporting ATP synthase complex"/>
    <property type="evidence" value="ECO:0007669"/>
    <property type="project" value="UniProtKB-KW"/>
</dbReference>
<comment type="subcellular location">
    <subcellularLocation>
        <location evidence="12">Cell membrane</location>
        <topology evidence="12">Single-pass membrane protein</topology>
    </subcellularLocation>
    <subcellularLocation>
        <location evidence="11">Endomembrane system</location>
        <topology evidence="11">Single-pass membrane protein</topology>
    </subcellularLocation>
</comment>
<evidence type="ECO:0000256" key="4">
    <source>
        <dbReference type="ARBA" id="ARBA00022692"/>
    </source>
</evidence>
<protein>
    <recommendedName>
        <fullName evidence="12">ATP synthase subunit b</fullName>
    </recommendedName>
    <alternativeName>
        <fullName evidence="12">ATP synthase F(0) sector subunit b</fullName>
    </alternativeName>
    <alternativeName>
        <fullName evidence="12">ATPase subunit I</fullName>
    </alternativeName>
    <alternativeName>
        <fullName evidence="12">F-type ATPase subunit b</fullName>
        <shortName evidence="12">F-ATPase subunit b</shortName>
    </alternativeName>
</protein>
<comment type="function">
    <text evidence="12">Component of the F(0) channel, it forms part of the peripheral stalk, linking F(1) to F(0).</text>
</comment>
<name>A0A1F7UIK4_9BACT</name>
<dbReference type="GO" id="GO:0012505">
    <property type="term" value="C:endomembrane system"/>
    <property type="evidence" value="ECO:0007669"/>
    <property type="project" value="UniProtKB-SubCell"/>
</dbReference>
<accession>A0A1F7UIK4</accession>
<evidence type="ECO:0000256" key="8">
    <source>
        <dbReference type="ARBA" id="ARBA00023136"/>
    </source>
</evidence>
<dbReference type="Pfam" id="PF00430">
    <property type="entry name" value="ATP-synt_B"/>
    <property type="match status" value="1"/>
</dbReference>
<evidence type="ECO:0000256" key="7">
    <source>
        <dbReference type="ARBA" id="ARBA00023065"/>
    </source>
</evidence>
<keyword evidence="14" id="KW-0175">Coiled coil</keyword>
<reference evidence="15 16" key="1">
    <citation type="journal article" date="2016" name="Nat. Commun.">
        <title>Thousands of microbial genomes shed light on interconnected biogeochemical processes in an aquifer system.</title>
        <authorList>
            <person name="Anantharaman K."/>
            <person name="Brown C.T."/>
            <person name="Hug L.A."/>
            <person name="Sharon I."/>
            <person name="Castelle C.J."/>
            <person name="Probst A.J."/>
            <person name="Thomas B.C."/>
            <person name="Singh A."/>
            <person name="Wilkins M.J."/>
            <person name="Karaoz U."/>
            <person name="Brodie E.L."/>
            <person name="Williams K.H."/>
            <person name="Hubbard S.S."/>
            <person name="Banfield J.F."/>
        </authorList>
    </citation>
    <scope>NUCLEOTIDE SEQUENCE [LARGE SCALE GENOMIC DNA]</scope>
</reference>
<dbReference type="STRING" id="1802399.A3E39_04245"/>
<keyword evidence="9 12" id="KW-0066">ATP synthesis</keyword>
<dbReference type="AlphaFoldDB" id="A0A1F7UIK4"/>
<keyword evidence="12" id="KW-1003">Cell membrane</keyword>
<evidence type="ECO:0000256" key="3">
    <source>
        <dbReference type="ARBA" id="ARBA00022547"/>
    </source>
</evidence>
<organism evidence="15 16">
    <name type="scientific">Candidatus Uhrbacteria bacterium RIFCSPHIGHO2_12_FULL_60_25</name>
    <dbReference type="NCBI Taxonomy" id="1802399"/>
    <lineage>
        <taxon>Bacteria</taxon>
        <taxon>Candidatus Uhriibacteriota</taxon>
    </lineage>
</organism>
<dbReference type="PANTHER" id="PTHR33445">
    <property type="entry name" value="ATP SYNTHASE SUBUNIT B', CHLOROPLASTIC"/>
    <property type="match status" value="1"/>
</dbReference>
<keyword evidence="6 12" id="KW-1133">Transmembrane helix</keyword>